<feature type="region of interest" description="Disordered" evidence="1">
    <location>
        <begin position="269"/>
        <end position="304"/>
    </location>
</feature>
<protein>
    <recommendedName>
        <fullName evidence="4">TPR_11 domain-containing protein</fullName>
    </recommendedName>
</protein>
<dbReference type="SUPFAM" id="SSF48452">
    <property type="entry name" value="TPR-like"/>
    <property type="match status" value="1"/>
</dbReference>
<comment type="caution">
    <text evidence="2">The sequence shown here is derived from an EMBL/GenBank/DDBJ whole genome shotgun (WGS) entry which is preliminary data.</text>
</comment>
<dbReference type="PANTHER" id="PTHR26312:SF215">
    <property type="entry name" value="TPR REPEAT PROTEIN"/>
    <property type="match status" value="1"/>
</dbReference>
<evidence type="ECO:0008006" key="4">
    <source>
        <dbReference type="Google" id="ProtNLM"/>
    </source>
</evidence>
<organism evidence="2 3">
    <name type="scientific">Cephalotus follicularis</name>
    <name type="common">Albany pitcher plant</name>
    <dbReference type="NCBI Taxonomy" id="3775"/>
    <lineage>
        <taxon>Eukaryota</taxon>
        <taxon>Viridiplantae</taxon>
        <taxon>Streptophyta</taxon>
        <taxon>Embryophyta</taxon>
        <taxon>Tracheophyta</taxon>
        <taxon>Spermatophyta</taxon>
        <taxon>Magnoliopsida</taxon>
        <taxon>eudicotyledons</taxon>
        <taxon>Gunneridae</taxon>
        <taxon>Pentapetalae</taxon>
        <taxon>rosids</taxon>
        <taxon>fabids</taxon>
        <taxon>Oxalidales</taxon>
        <taxon>Cephalotaceae</taxon>
        <taxon>Cephalotus</taxon>
    </lineage>
</organism>
<sequence length="304" mass="33457">MLLRSSSTPILNSWLPHSSDSSPEPNFHFLHRRTRSTSFHSLSFIDEQTKVTPQALLSDTNIQKDSPKLKRNVQAIPPCTHFIKIQPLKENDLDEDEEEPNSIERLLSSSGLGEKEVENDEGSVVVKSTSVVHTLVVGGGDGGDVGCDGGGGGSGFFESNNRGRRDSTDAYYQMMIEANPGNALLLGNYAKFLKEVIGDFAKAEEYCGRSILANPSDGKTLSLYADIVWQSQKDAGRAEGYFEKAVKTAPDDCYVLASYARFLWDTEEGVDENEEDQNKNEHDYVSPPSFFHGAPQRPPLAAAY</sequence>
<evidence type="ECO:0000256" key="1">
    <source>
        <dbReference type="SAM" id="MobiDB-lite"/>
    </source>
</evidence>
<dbReference type="PANTHER" id="PTHR26312">
    <property type="entry name" value="TETRATRICOPEPTIDE REPEAT PROTEIN 5"/>
    <property type="match status" value="1"/>
</dbReference>
<dbReference type="InParanoid" id="A0A1Q3D3T3"/>
<gene>
    <name evidence="2" type="ORF">CFOL_v3_30487</name>
</gene>
<dbReference type="Gene3D" id="1.25.40.10">
    <property type="entry name" value="Tetratricopeptide repeat domain"/>
    <property type="match status" value="1"/>
</dbReference>
<feature type="compositionally biased region" description="Acidic residues" evidence="1">
    <location>
        <begin position="92"/>
        <end position="101"/>
    </location>
</feature>
<evidence type="ECO:0000313" key="3">
    <source>
        <dbReference type="Proteomes" id="UP000187406"/>
    </source>
</evidence>
<dbReference type="AlphaFoldDB" id="A0A1Q3D3T3"/>
<accession>A0A1Q3D3T3</accession>
<keyword evidence="3" id="KW-1185">Reference proteome</keyword>
<feature type="region of interest" description="Disordered" evidence="1">
    <location>
        <begin position="88"/>
        <end position="120"/>
    </location>
</feature>
<name>A0A1Q3D3T3_CEPFO</name>
<reference evidence="3" key="1">
    <citation type="submission" date="2016-04" db="EMBL/GenBank/DDBJ databases">
        <title>Cephalotus genome sequencing.</title>
        <authorList>
            <person name="Fukushima K."/>
            <person name="Hasebe M."/>
            <person name="Fang X."/>
        </authorList>
    </citation>
    <scope>NUCLEOTIDE SEQUENCE [LARGE SCALE GENOMIC DNA]</scope>
    <source>
        <strain evidence="3">cv. St1</strain>
    </source>
</reference>
<evidence type="ECO:0000313" key="2">
    <source>
        <dbReference type="EMBL" id="GAV87061.1"/>
    </source>
</evidence>
<dbReference type="FunCoup" id="A0A1Q3D3T3">
    <property type="interactions" value="24"/>
</dbReference>
<dbReference type="Proteomes" id="UP000187406">
    <property type="component" value="Unassembled WGS sequence"/>
</dbReference>
<dbReference type="InterPro" id="IPR011990">
    <property type="entry name" value="TPR-like_helical_dom_sf"/>
</dbReference>
<dbReference type="EMBL" id="BDDD01004151">
    <property type="protein sequence ID" value="GAV87061.1"/>
    <property type="molecule type" value="Genomic_DNA"/>
</dbReference>
<proteinExistence type="predicted"/>
<dbReference type="OrthoDB" id="439046at2759"/>